<dbReference type="EMBL" id="FOSL01000002">
    <property type="protein sequence ID" value="SFK07614.1"/>
    <property type="molecule type" value="Genomic_DNA"/>
</dbReference>
<sequence length="79" mass="8861">MAFTEYSLLAAMLSSNSEGTSEGTGTGKMAFWNQITHYASAIREFVAPTYRPERHYMRGPGPAYARRHRGSFETPATFH</sequence>
<feature type="region of interest" description="Disordered" evidence="1">
    <location>
        <begin position="57"/>
        <end position="79"/>
    </location>
</feature>
<dbReference type="AlphaFoldDB" id="A0A1I3WIT5"/>
<evidence type="ECO:0000313" key="3">
    <source>
        <dbReference type="Proteomes" id="UP000323300"/>
    </source>
</evidence>
<organism evidence="2 3">
    <name type="scientific">Neomesorhizobium albiziae</name>
    <dbReference type="NCBI Taxonomy" id="335020"/>
    <lineage>
        <taxon>Bacteria</taxon>
        <taxon>Pseudomonadati</taxon>
        <taxon>Pseudomonadota</taxon>
        <taxon>Alphaproteobacteria</taxon>
        <taxon>Hyphomicrobiales</taxon>
        <taxon>Phyllobacteriaceae</taxon>
        <taxon>Neomesorhizobium</taxon>
    </lineage>
</organism>
<evidence type="ECO:0000313" key="2">
    <source>
        <dbReference type="EMBL" id="SFK07614.1"/>
    </source>
</evidence>
<proteinExistence type="predicted"/>
<protein>
    <submittedName>
        <fullName evidence="2">Uncharacterized protein</fullName>
    </submittedName>
</protein>
<gene>
    <name evidence="2" type="ORF">SAMN04488498_102273</name>
</gene>
<dbReference type="Proteomes" id="UP000323300">
    <property type="component" value="Unassembled WGS sequence"/>
</dbReference>
<reference evidence="2 3" key="1">
    <citation type="submission" date="2016-10" db="EMBL/GenBank/DDBJ databases">
        <authorList>
            <person name="Varghese N."/>
            <person name="Submissions S."/>
        </authorList>
    </citation>
    <scope>NUCLEOTIDE SEQUENCE [LARGE SCALE GENOMIC DNA]</scope>
    <source>
        <strain evidence="2 3">DSM 21822</strain>
    </source>
</reference>
<accession>A0A1I3WIT5</accession>
<evidence type="ECO:0000256" key="1">
    <source>
        <dbReference type="SAM" id="MobiDB-lite"/>
    </source>
</evidence>
<keyword evidence="3" id="KW-1185">Reference proteome</keyword>
<name>A0A1I3WIT5_9HYPH</name>